<reference evidence="2 3" key="1">
    <citation type="submission" date="2015-02" db="EMBL/GenBank/DDBJ databases">
        <authorList>
            <person name="Ju K.-S."/>
            <person name="Doroghazi J.R."/>
            <person name="Metcalf W."/>
        </authorList>
    </citation>
    <scope>NUCLEOTIDE SEQUENCE [LARGE SCALE GENOMIC DNA]</scope>
    <source>
        <strain evidence="2 3">NRRL B-16140</strain>
    </source>
</reference>
<dbReference type="PANTHER" id="PTHR43283">
    <property type="entry name" value="BETA-LACTAMASE-RELATED"/>
    <property type="match status" value="1"/>
</dbReference>
<organism evidence="2 3">
    <name type="scientific">Lentzea aerocolonigenes</name>
    <name type="common">Lechevalieria aerocolonigenes</name>
    <name type="synonym">Saccharothrix aerocolonigenes</name>
    <dbReference type="NCBI Taxonomy" id="68170"/>
    <lineage>
        <taxon>Bacteria</taxon>
        <taxon>Bacillati</taxon>
        <taxon>Actinomycetota</taxon>
        <taxon>Actinomycetes</taxon>
        <taxon>Pseudonocardiales</taxon>
        <taxon>Pseudonocardiaceae</taxon>
        <taxon>Lentzea</taxon>
    </lineage>
</organism>
<evidence type="ECO:0000259" key="1">
    <source>
        <dbReference type="Pfam" id="PF00144"/>
    </source>
</evidence>
<dbReference type="SUPFAM" id="SSF56601">
    <property type="entry name" value="beta-lactamase/transpeptidase-like"/>
    <property type="match status" value="1"/>
</dbReference>
<dbReference type="eggNOG" id="COG1680">
    <property type="taxonomic scope" value="Bacteria"/>
</dbReference>
<keyword evidence="3" id="KW-1185">Reference proteome</keyword>
<gene>
    <name evidence="2" type="ORF">UK23_08185</name>
</gene>
<evidence type="ECO:0000313" key="3">
    <source>
        <dbReference type="Proteomes" id="UP000033393"/>
    </source>
</evidence>
<dbReference type="Proteomes" id="UP000033393">
    <property type="component" value="Unassembled WGS sequence"/>
</dbReference>
<dbReference type="InterPro" id="IPR001466">
    <property type="entry name" value="Beta-lactam-related"/>
</dbReference>
<dbReference type="OrthoDB" id="3336932at2"/>
<accession>A0A0F0HA20</accession>
<dbReference type="EMBL" id="JYJG01000042">
    <property type="protein sequence ID" value="KJK51187.1"/>
    <property type="molecule type" value="Genomic_DNA"/>
</dbReference>
<name>A0A0F0HA20_LENAE</name>
<dbReference type="InterPro" id="IPR012338">
    <property type="entry name" value="Beta-lactam/transpept-like"/>
</dbReference>
<dbReference type="STRING" id="68170.GCA_000974445_09709"/>
<dbReference type="InterPro" id="IPR050789">
    <property type="entry name" value="Diverse_Enzym_Activities"/>
</dbReference>
<dbReference type="Pfam" id="PF00144">
    <property type="entry name" value="Beta-lactamase"/>
    <property type="match status" value="1"/>
</dbReference>
<comment type="caution">
    <text evidence="2">The sequence shown here is derived from an EMBL/GenBank/DDBJ whole genome shotgun (WGS) entry which is preliminary data.</text>
</comment>
<dbReference type="PATRIC" id="fig|68170.10.peg.8425"/>
<sequence>MQSVEVASTWPVPNVAVAVVSSGAVVGSLGDQQRVFPLASVTKLLTAYAVLVAVEEGAVEWDQPAGPEGSTVRHLISHTAGYAFDKAEVQAAPGTRRIYSNAGFDVLASFVSDACDMPFATYLHEAVFAPLGMSSTALVGSAGAGAESCAADLAAFAAELLSPKLVSVELVTEATSVVFPGLNGVLPGYGMQKPNDWGLGFEIRDGKSPHWTGLGFSPRTFGHFGQSGTFLWVDPSISAACVALTDLRFGPWAVEAWTPFSDGVRAELVGQPQG</sequence>
<proteinExistence type="predicted"/>
<dbReference type="Gene3D" id="3.40.710.10">
    <property type="entry name" value="DD-peptidase/beta-lactamase superfamily"/>
    <property type="match status" value="1"/>
</dbReference>
<dbReference type="RefSeq" id="WP_045310775.1">
    <property type="nucleotide sequence ID" value="NZ_JYJG01000042.1"/>
</dbReference>
<evidence type="ECO:0000313" key="2">
    <source>
        <dbReference type="EMBL" id="KJK51187.1"/>
    </source>
</evidence>
<dbReference type="AlphaFoldDB" id="A0A0F0HA20"/>
<feature type="domain" description="Beta-lactamase-related" evidence="1">
    <location>
        <begin position="12"/>
        <end position="249"/>
    </location>
</feature>
<dbReference type="PANTHER" id="PTHR43283:SF15">
    <property type="entry name" value="CONSERVED PROTEIN"/>
    <property type="match status" value="1"/>
</dbReference>
<protein>
    <submittedName>
        <fullName evidence="2">Beta-lactamase</fullName>
    </submittedName>
</protein>